<dbReference type="PANTHER" id="PTHR45947">
    <property type="entry name" value="SULFOQUINOVOSYL TRANSFERASE SQD2"/>
    <property type="match status" value="1"/>
</dbReference>
<feature type="domain" description="Glycosyltransferase subfamily 4-like N-terminal" evidence="5">
    <location>
        <begin position="217"/>
        <end position="394"/>
    </location>
</feature>
<keyword evidence="7" id="KW-1185">Reference proteome</keyword>
<comment type="caution">
    <text evidence="6">The sequence shown here is derived from an EMBL/GenBank/DDBJ whole genome shotgun (WGS) entry which is preliminary data.</text>
</comment>
<evidence type="ECO:0000256" key="1">
    <source>
        <dbReference type="ARBA" id="ARBA00022676"/>
    </source>
</evidence>
<dbReference type="Pfam" id="PF13579">
    <property type="entry name" value="Glyco_trans_4_4"/>
    <property type="match status" value="1"/>
</dbReference>
<evidence type="ECO:0000256" key="3">
    <source>
        <dbReference type="SAM" id="MobiDB-lite"/>
    </source>
</evidence>
<protein>
    <submittedName>
        <fullName evidence="6">Glycosyltransferase</fullName>
    </submittedName>
</protein>
<evidence type="ECO:0000259" key="4">
    <source>
        <dbReference type="Pfam" id="PF00534"/>
    </source>
</evidence>
<dbReference type="OrthoDB" id="509705at2"/>
<feature type="region of interest" description="Disordered" evidence="3">
    <location>
        <begin position="134"/>
        <end position="173"/>
    </location>
</feature>
<reference evidence="6 7" key="1">
    <citation type="submission" date="2018-11" db="EMBL/GenBank/DDBJ databases">
        <title>Trebonia kvetii gen.nov., sp.nov., a novel acidophilic actinobacterium, and proposal of the new actinobacterial family Treboniaceae fam. nov.</title>
        <authorList>
            <person name="Rapoport D."/>
            <person name="Sagova-Mareckova M."/>
            <person name="Sedlacek I."/>
            <person name="Provaznik J."/>
            <person name="Kralova S."/>
            <person name="Pavlinic D."/>
            <person name="Benes V."/>
            <person name="Kopecky J."/>
        </authorList>
    </citation>
    <scope>NUCLEOTIDE SEQUENCE [LARGE SCALE GENOMIC DNA]</scope>
    <source>
        <strain evidence="6 7">15Tr583</strain>
    </source>
</reference>
<organism evidence="6 7">
    <name type="scientific">Trebonia kvetii</name>
    <dbReference type="NCBI Taxonomy" id="2480626"/>
    <lineage>
        <taxon>Bacteria</taxon>
        <taxon>Bacillati</taxon>
        <taxon>Actinomycetota</taxon>
        <taxon>Actinomycetes</taxon>
        <taxon>Streptosporangiales</taxon>
        <taxon>Treboniaceae</taxon>
        <taxon>Trebonia</taxon>
    </lineage>
</organism>
<dbReference type="Proteomes" id="UP000460272">
    <property type="component" value="Unassembled WGS sequence"/>
</dbReference>
<name>A0A6P2C408_9ACTN</name>
<dbReference type="SUPFAM" id="SSF53756">
    <property type="entry name" value="UDP-Glycosyltransferase/glycogen phosphorylase"/>
    <property type="match status" value="1"/>
</dbReference>
<evidence type="ECO:0000313" key="6">
    <source>
        <dbReference type="EMBL" id="TVZ05900.1"/>
    </source>
</evidence>
<dbReference type="CDD" id="cd03801">
    <property type="entry name" value="GT4_PimA-like"/>
    <property type="match status" value="1"/>
</dbReference>
<dbReference type="Pfam" id="PF00534">
    <property type="entry name" value="Glycos_transf_1"/>
    <property type="match status" value="1"/>
</dbReference>
<sequence length="602" mass="64490">MLAASVMLRHVTDDPVRALTLAWRALPAPVRGWLKLAGPYGRAAALWGAGDRRGALTALEASPARLAAFSLAVDQPTVARSALARLSEQNEARPRLAARLAYREGRLGDAVRELDGARGLRAARLRRSLQAELDTLSLPRGDDPPAPPAHGGALPPHLPPTGEPRQDRGAPRAVAEVKAPWLKLVGGAHPAPPRAAGKVRGRVLHLVTDALPSTSAGYTIRTQEIALAQRAAGIDPHVSTRIGFPVTAGAIDGRATVTVTGVPYHRLLPWVMPGRMDRLYQAHLRHAARLTESLKPAVLHAASNYANAVIALALRDVTGLPVIYEVRGFWEDTWLSRHATSADLTLSDRYVRTRALETRCMTDADLVVTLGEAMRAEIVARGVPEENVIIVPNGVSEEFLRPLPDGAALRASLGIAPDEQVVGLVSTLVAHEGIGTLLDAVKVLNDRGVKARALIVGDGPERTALERHAAALGLNAIFTGRVPSARVRDYHAVLDVFVVPRTPDRVCQLVTPLKPVEAMASGLPVVVSAVNALSEIIQDRETGMLAPPLDPGGLADCLQQLLSAPDLRAKLGASARQWVARDRTWAHNAIRYREAYQRLGVM</sequence>
<evidence type="ECO:0000256" key="2">
    <source>
        <dbReference type="ARBA" id="ARBA00022679"/>
    </source>
</evidence>
<dbReference type="GO" id="GO:0016758">
    <property type="term" value="F:hexosyltransferase activity"/>
    <property type="evidence" value="ECO:0007669"/>
    <property type="project" value="TreeGrafter"/>
</dbReference>
<dbReference type="GO" id="GO:1901137">
    <property type="term" value="P:carbohydrate derivative biosynthetic process"/>
    <property type="evidence" value="ECO:0007669"/>
    <property type="project" value="UniProtKB-ARBA"/>
</dbReference>
<dbReference type="EMBL" id="RPFW01000002">
    <property type="protein sequence ID" value="TVZ05900.1"/>
    <property type="molecule type" value="Genomic_DNA"/>
</dbReference>
<dbReference type="PANTHER" id="PTHR45947:SF3">
    <property type="entry name" value="SULFOQUINOVOSYL TRANSFERASE SQD2"/>
    <property type="match status" value="1"/>
</dbReference>
<dbReference type="InterPro" id="IPR001296">
    <property type="entry name" value="Glyco_trans_1"/>
</dbReference>
<dbReference type="AlphaFoldDB" id="A0A6P2C408"/>
<accession>A0A6P2C408</accession>
<dbReference type="InterPro" id="IPR028098">
    <property type="entry name" value="Glyco_trans_4-like_N"/>
</dbReference>
<evidence type="ECO:0000259" key="5">
    <source>
        <dbReference type="Pfam" id="PF13579"/>
    </source>
</evidence>
<dbReference type="InterPro" id="IPR050194">
    <property type="entry name" value="Glycosyltransferase_grp1"/>
</dbReference>
<evidence type="ECO:0000313" key="7">
    <source>
        <dbReference type="Proteomes" id="UP000460272"/>
    </source>
</evidence>
<proteinExistence type="predicted"/>
<keyword evidence="1" id="KW-0328">Glycosyltransferase</keyword>
<keyword evidence="2 6" id="KW-0808">Transferase</keyword>
<feature type="domain" description="Glycosyl transferase family 1" evidence="4">
    <location>
        <begin position="409"/>
        <end position="578"/>
    </location>
</feature>
<gene>
    <name evidence="6" type="ORF">EAS64_14470</name>
</gene>
<dbReference type="Gene3D" id="3.40.50.2000">
    <property type="entry name" value="Glycogen Phosphorylase B"/>
    <property type="match status" value="2"/>
</dbReference>